<dbReference type="Gene3D" id="1.25.40.20">
    <property type="entry name" value="Ankyrin repeat-containing domain"/>
    <property type="match status" value="1"/>
</dbReference>
<proteinExistence type="predicted"/>
<keyword evidence="2 3" id="KW-0040">ANK repeat</keyword>
<dbReference type="EMBL" id="CP013200">
    <property type="protein sequence ID" value="ALO65907.1"/>
    <property type="molecule type" value="Genomic_DNA"/>
</dbReference>
<dbReference type="RefSeq" id="WP_062286536.1">
    <property type="nucleotide sequence ID" value="NZ_CP013200.1"/>
</dbReference>
<dbReference type="PROSITE" id="PS50088">
    <property type="entry name" value="ANK_REPEAT"/>
    <property type="match status" value="2"/>
</dbReference>
<dbReference type="Pfam" id="PF12796">
    <property type="entry name" value="Ank_2"/>
    <property type="match status" value="1"/>
</dbReference>
<evidence type="ECO:0000256" key="3">
    <source>
        <dbReference type="PROSITE-ProRule" id="PRU00023"/>
    </source>
</evidence>
<evidence type="ECO:0000313" key="4">
    <source>
        <dbReference type="EMBL" id="ALO65907.1"/>
    </source>
</evidence>
<keyword evidence="1" id="KW-0677">Repeat</keyword>
<dbReference type="SMART" id="SM00248">
    <property type="entry name" value="ANK"/>
    <property type="match status" value="2"/>
</dbReference>
<evidence type="ECO:0000256" key="1">
    <source>
        <dbReference type="ARBA" id="ARBA00022737"/>
    </source>
</evidence>
<feature type="repeat" description="ANK" evidence="3">
    <location>
        <begin position="80"/>
        <end position="112"/>
    </location>
</feature>
<accession>A0A0S2LWM7</accession>
<dbReference type="PROSITE" id="PS50297">
    <property type="entry name" value="ANK_REP_REGION"/>
    <property type="match status" value="1"/>
</dbReference>
<organism evidence="4 5">
    <name type="scientific">Arthrobacter alpinus</name>
    <dbReference type="NCBI Taxonomy" id="656366"/>
    <lineage>
        <taxon>Bacteria</taxon>
        <taxon>Bacillati</taxon>
        <taxon>Actinomycetota</taxon>
        <taxon>Actinomycetes</taxon>
        <taxon>Micrococcales</taxon>
        <taxon>Micrococcaceae</taxon>
        <taxon>Arthrobacter</taxon>
    </lineage>
</organism>
<dbReference type="AlphaFoldDB" id="A0A0S2LWM7"/>
<dbReference type="InterPro" id="IPR036770">
    <property type="entry name" value="Ankyrin_rpt-contain_sf"/>
</dbReference>
<protein>
    <submittedName>
        <fullName evidence="4">Uncharacterized protein</fullName>
    </submittedName>
</protein>
<evidence type="ECO:0000256" key="2">
    <source>
        <dbReference type="ARBA" id="ARBA00023043"/>
    </source>
</evidence>
<sequence length="128" mass="13289">MSNNSSLNEDQTTQVIALAMDLARDDKSAELADFLDHGLDLDVQDAGGNTLLMLAAYKGNASTVSMLLARGANVDLRNDRDQSPLAGALFKGEDAVVTLLVAAGADLDAGTPSARATAAMFGREHLLG</sequence>
<feature type="repeat" description="ANK" evidence="3">
    <location>
        <begin position="47"/>
        <end position="79"/>
    </location>
</feature>
<dbReference type="SUPFAM" id="SSF48403">
    <property type="entry name" value="Ankyrin repeat"/>
    <property type="match status" value="1"/>
</dbReference>
<dbReference type="OrthoDB" id="306540at2"/>
<dbReference type="PANTHER" id="PTHR24171">
    <property type="entry name" value="ANKYRIN REPEAT DOMAIN-CONTAINING PROTEIN 39-RELATED"/>
    <property type="match status" value="1"/>
</dbReference>
<reference evidence="4 5" key="2">
    <citation type="journal article" date="2016" name="J. Biotechnol.">
        <title>Complete genome sequence of Arthrobacter alpinus ERGS4:06, a yellow pigmented bacterium tolerant to cold and radiations isolated from Sikkim Himalaya.</title>
        <authorList>
            <person name="Kumar R."/>
            <person name="Singh D."/>
            <person name="Swarnkar M.K."/>
            <person name="Singh A.K."/>
            <person name="Kumar S."/>
        </authorList>
    </citation>
    <scope>NUCLEOTIDE SEQUENCE [LARGE SCALE GENOMIC DNA]</scope>
    <source>
        <strain evidence="4 5">ERGS4:06</strain>
    </source>
</reference>
<gene>
    <name evidence="4" type="ORF">AS189_04635</name>
</gene>
<evidence type="ECO:0000313" key="5">
    <source>
        <dbReference type="Proteomes" id="UP000059574"/>
    </source>
</evidence>
<dbReference type="Proteomes" id="UP000059574">
    <property type="component" value="Chromosome"/>
</dbReference>
<name>A0A0S2LWM7_9MICC</name>
<dbReference type="InterPro" id="IPR002110">
    <property type="entry name" value="Ankyrin_rpt"/>
</dbReference>
<reference evidence="5" key="1">
    <citation type="submission" date="2015-11" db="EMBL/GenBank/DDBJ databases">
        <authorList>
            <person name="Kumar R."/>
            <person name="Singh D."/>
            <person name="Swarnkar M.K."/>
            <person name="Singh A.K."/>
            <person name="Kumar S."/>
        </authorList>
    </citation>
    <scope>NUCLEOTIDE SEQUENCE [LARGE SCALE GENOMIC DNA]</scope>
    <source>
        <strain evidence="5">ERGS4:06</strain>
    </source>
</reference>